<reference evidence="2" key="1">
    <citation type="submission" date="2021-02" db="EMBL/GenBank/DDBJ databases">
        <authorList>
            <person name="Nowell W R."/>
        </authorList>
    </citation>
    <scope>NUCLEOTIDE SEQUENCE</scope>
</reference>
<evidence type="ECO:0000313" key="3">
    <source>
        <dbReference type="Proteomes" id="UP000663828"/>
    </source>
</evidence>
<accession>A0A816HIU4</accession>
<protein>
    <submittedName>
        <fullName evidence="2">Uncharacterized protein</fullName>
    </submittedName>
</protein>
<comment type="caution">
    <text evidence="2">The sequence shown here is derived from an EMBL/GenBank/DDBJ whole genome shotgun (WGS) entry which is preliminary data.</text>
</comment>
<proteinExistence type="predicted"/>
<gene>
    <name evidence="2" type="ORF">XAT740_LOCUS62627</name>
</gene>
<keyword evidence="1" id="KW-1133">Transmembrane helix</keyword>
<organism evidence="2 3">
    <name type="scientific">Adineta ricciae</name>
    <name type="common">Rotifer</name>
    <dbReference type="NCBI Taxonomy" id="249248"/>
    <lineage>
        <taxon>Eukaryota</taxon>
        <taxon>Metazoa</taxon>
        <taxon>Spiralia</taxon>
        <taxon>Gnathifera</taxon>
        <taxon>Rotifera</taxon>
        <taxon>Eurotatoria</taxon>
        <taxon>Bdelloidea</taxon>
        <taxon>Adinetida</taxon>
        <taxon>Adinetidae</taxon>
        <taxon>Adineta</taxon>
    </lineage>
</organism>
<dbReference type="AlphaFoldDB" id="A0A816HIU4"/>
<dbReference type="Proteomes" id="UP000663828">
    <property type="component" value="Unassembled WGS sequence"/>
</dbReference>
<keyword evidence="1" id="KW-0472">Membrane</keyword>
<name>A0A816HIU4_ADIRI</name>
<evidence type="ECO:0000313" key="2">
    <source>
        <dbReference type="EMBL" id="CAF1687937.1"/>
    </source>
</evidence>
<sequence>IVSIVFAGLSIRWKYFAPIPIVISLTYMILSSYNFHIGRTNGSLFCDLMWPVGKNMRTMTAQCFYIPVHGQITNHFLYGIVQNNAALFAGIQSEYNDSTEIQILLYTPIHEGYTRYKAKTLGQFILFLEIVMAASEIVDE</sequence>
<keyword evidence="3" id="KW-1185">Reference proteome</keyword>
<evidence type="ECO:0000256" key="1">
    <source>
        <dbReference type="SAM" id="Phobius"/>
    </source>
</evidence>
<dbReference type="EMBL" id="CAJNOR010017917">
    <property type="protein sequence ID" value="CAF1687937.1"/>
    <property type="molecule type" value="Genomic_DNA"/>
</dbReference>
<feature type="non-terminal residue" evidence="2">
    <location>
        <position position="1"/>
    </location>
</feature>
<feature type="transmembrane region" description="Helical" evidence="1">
    <location>
        <begin position="15"/>
        <end position="35"/>
    </location>
</feature>
<keyword evidence="1" id="KW-0812">Transmembrane</keyword>